<dbReference type="RefSeq" id="XP_019863434.1">
    <property type="nucleotide sequence ID" value="XM_020007875.1"/>
</dbReference>
<feature type="compositionally biased region" description="Acidic residues" evidence="1">
    <location>
        <begin position="1"/>
        <end position="11"/>
    </location>
</feature>
<evidence type="ECO:0000256" key="1">
    <source>
        <dbReference type="SAM" id="MobiDB-lite"/>
    </source>
</evidence>
<evidence type="ECO:0000313" key="2">
    <source>
        <dbReference type="EnsemblMetazoa" id="XP_019863434.1"/>
    </source>
</evidence>
<dbReference type="AlphaFoldDB" id="A0AAN0K1M9"/>
<dbReference type="Proteomes" id="UP000007879">
    <property type="component" value="Unassembled WGS sequence"/>
</dbReference>
<evidence type="ECO:0000313" key="3">
    <source>
        <dbReference type="Proteomes" id="UP000007879"/>
    </source>
</evidence>
<protein>
    <submittedName>
        <fullName evidence="2">Uncharacterized protein</fullName>
    </submittedName>
</protein>
<reference evidence="3" key="1">
    <citation type="journal article" date="2010" name="Nature">
        <title>The Amphimedon queenslandica genome and the evolution of animal complexity.</title>
        <authorList>
            <person name="Srivastava M."/>
            <person name="Simakov O."/>
            <person name="Chapman J."/>
            <person name="Fahey B."/>
            <person name="Gauthier M.E."/>
            <person name="Mitros T."/>
            <person name="Richards G.S."/>
            <person name="Conaco C."/>
            <person name="Dacre M."/>
            <person name="Hellsten U."/>
            <person name="Larroux C."/>
            <person name="Putnam N.H."/>
            <person name="Stanke M."/>
            <person name="Adamska M."/>
            <person name="Darling A."/>
            <person name="Degnan S.M."/>
            <person name="Oakley T.H."/>
            <person name="Plachetzki D.C."/>
            <person name="Zhai Y."/>
            <person name="Adamski M."/>
            <person name="Calcino A."/>
            <person name="Cummins S.F."/>
            <person name="Goodstein D.M."/>
            <person name="Harris C."/>
            <person name="Jackson D.J."/>
            <person name="Leys S.P."/>
            <person name="Shu S."/>
            <person name="Woodcroft B.J."/>
            <person name="Vervoort M."/>
            <person name="Kosik K.S."/>
            <person name="Manning G."/>
            <person name="Degnan B.M."/>
            <person name="Rokhsar D.S."/>
        </authorList>
    </citation>
    <scope>NUCLEOTIDE SEQUENCE [LARGE SCALE GENOMIC DNA]</scope>
</reference>
<keyword evidence="3" id="KW-1185">Reference proteome</keyword>
<organism evidence="2 3">
    <name type="scientific">Amphimedon queenslandica</name>
    <name type="common">Sponge</name>
    <dbReference type="NCBI Taxonomy" id="400682"/>
    <lineage>
        <taxon>Eukaryota</taxon>
        <taxon>Metazoa</taxon>
        <taxon>Porifera</taxon>
        <taxon>Demospongiae</taxon>
        <taxon>Heteroscleromorpha</taxon>
        <taxon>Haplosclerida</taxon>
        <taxon>Niphatidae</taxon>
        <taxon>Amphimedon</taxon>
    </lineage>
</organism>
<sequence>MSSDKECDDESFSYSESACEESKQIDKNTGDRYEECITGKAERDLHSYSAPQPSTDPSDKLFDVDSSWLRDKMLDSTIKVKVTPMLLINCGLPSSRKTTALKKLLQAASNLKAEDGIGFCDVYAARNLLDNKIVFISPLQKTEGYSLVMYAGVENVARSSAKKIRVRPSHFSGFSNQDLNDHFTAIIKGLHKNHLKKPCEFTEWDQSHTCGLALINVWDLGLNKIPTYVLSHLAGHLYNSHVWMFLDLLRDVDHLYEVPDIPENQYEKSRNDRELIMRWRSRIRYFIRFAKFASMKNGN</sequence>
<reference evidence="2" key="2">
    <citation type="submission" date="2024-06" db="UniProtKB">
        <authorList>
            <consortium name="EnsemblMetazoa"/>
        </authorList>
    </citation>
    <scope>IDENTIFICATION</scope>
</reference>
<feature type="region of interest" description="Disordered" evidence="1">
    <location>
        <begin position="1"/>
        <end position="30"/>
    </location>
</feature>
<name>A0AAN0K1M9_AMPQE</name>
<dbReference type="EnsemblMetazoa" id="XM_020007875.1">
    <property type="protein sequence ID" value="XP_019863434.1"/>
    <property type="gene ID" value="LOC109592441"/>
</dbReference>
<accession>A0AAN0K1M9</accession>
<dbReference type="KEGG" id="aqu:109592441"/>
<feature type="compositionally biased region" description="Basic and acidic residues" evidence="1">
    <location>
        <begin position="20"/>
        <end position="30"/>
    </location>
</feature>
<dbReference type="GeneID" id="109592441"/>
<proteinExistence type="predicted"/>